<accession>A0AAX0ZEQ7</accession>
<dbReference type="AlphaFoldDB" id="A0AAX0ZEQ7"/>
<reference evidence="4 5" key="1">
    <citation type="journal article" date="2016" name="Front. Microbiol.">
        <title>Comprehensive Phylogenetic Analysis of Bovine Non-aureus Staphylococci Species Based on Whole-Genome Sequencing.</title>
        <authorList>
            <person name="Naushad S."/>
            <person name="Barkema H.W."/>
            <person name="Luby C."/>
            <person name="Condas L.A."/>
            <person name="Nobrega D.B."/>
            <person name="Carson D.A."/>
            <person name="De Buck J."/>
        </authorList>
    </citation>
    <scope>NUCLEOTIDE SEQUENCE [LARGE SCALE GENOMIC DNA]</scope>
    <source>
        <strain evidence="2 5">SNUC 105</strain>
        <strain evidence="3 4">SNUC 1363</strain>
    </source>
</reference>
<evidence type="ECO:0000313" key="2">
    <source>
        <dbReference type="EMBL" id="PTG26584.1"/>
    </source>
</evidence>
<protein>
    <submittedName>
        <fullName evidence="2">Uncharacterized protein</fullName>
    </submittedName>
</protein>
<dbReference type="EMBL" id="PZCM01000010">
    <property type="protein sequence ID" value="PTG26584.1"/>
    <property type="molecule type" value="Genomic_DNA"/>
</dbReference>
<keyword evidence="1" id="KW-1133">Transmembrane helix</keyword>
<dbReference type="Proteomes" id="UP000242008">
    <property type="component" value="Unassembled WGS sequence"/>
</dbReference>
<gene>
    <name evidence="2" type="ORF">BU638_08390</name>
    <name evidence="3" type="ORF">BU676_12215</name>
</gene>
<dbReference type="RefSeq" id="WP_037572046.1">
    <property type="nucleotide sequence ID" value="NZ_CP133242.1"/>
</dbReference>
<organism evidence="2 5">
    <name type="scientific">Staphylococcus chromogenes</name>
    <name type="common">Staphylococcus hyicus subsp. chromogenes</name>
    <dbReference type="NCBI Taxonomy" id="46126"/>
    <lineage>
        <taxon>Bacteria</taxon>
        <taxon>Bacillati</taxon>
        <taxon>Bacillota</taxon>
        <taxon>Bacilli</taxon>
        <taxon>Bacillales</taxon>
        <taxon>Staphylococcaceae</taxon>
        <taxon>Staphylococcus</taxon>
    </lineage>
</organism>
<dbReference type="EMBL" id="PZAO01000059">
    <property type="protein sequence ID" value="PTG67097.1"/>
    <property type="molecule type" value="Genomic_DNA"/>
</dbReference>
<dbReference type="Proteomes" id="UP000242144">
    <property type="component" value="Unassembled WGS sequence"/>
</dbReference>
<sequence>MYIDPLKDVRGVLTQTSANLKQTTNMALKPSLEIRTTFNNVFQQTRPVIKPFIFNNSSVFKLNIQINLTFQQFRNRLFSDEILNDFIKSTQFPRDEILKVNNRIRQTLIKSYRINTLPKPFKFAQPVNTTDETNGYEVFDNSFEHDFVTPFINFVKGLSKSSAYALGGHVLVKTSSNEYVDYFFSTSVIALLMSVFILLDILAKKLSNDE</sequence>
<reference evidence="2" key="2">
    <citation type="submission" date="2018-03" db="EMBL/GenBank/DDBJ databases">
        <authorList>
            <person name="Naushad S."/>
        </authorList>
    </citation>
    <scope>NUCLEOTIDE SEQUENCE</scope>
    <source>
        <strain evidence="2">SNUC 105</strain>
        <strain evidence="3">SNUC 1363</strain>
    </source>
</reference>
<evidence type="ECO:0000256" key="1">
    <source>
        <dbReference type="SAM" id="Phobius"/>
    </source>
</evidence>
<comment type="caution">
    <text evidence="2">The sequence shown here is derived from an EMBL/GenBank/DDBJ whole genome shotgun (WGS) entry which is preliminary data.</text>
</comment>
<keyword evidence="1" id="KW-0472">Membrane</keyword>
<feature type="transmembrane region" description="Helical" evidence="1">
    <location>
        <begin position="182"/>
        <end position="203"/>
    </location>
</feature>
<keyword evidence="4" id="KW-1185">Reference proteome</keyword>
<name>A0AAX0ZEQ7_STACR</name>
<keyword evidence="1" id="KW-0812">Transmembrane</keyword>
<evidence type="ECO:0000313" key="5">
    <source>
        <dbReference type="Proteomes" id="UP000242144"/>
    </source>
</evidence>
<evidence type="ECO:0000313" key="3">
    <source>
        <dbReference type="EMBL" id="PTG67097.1"/>
    </source>
</evidence>
<evidence type="ECO:0000313" key="4">
    <source>
        <dbReference type="Proteomes" id="UP000242008"/>
    </source>
</evidence>
<proteinExistence type="predicted"/>